<accession>A0A3M8ESX6</accession>
<dbReference type="PANTHER" id="PTHR46553:SF3">
    <property type="entry name" value="ADENINE NUCLEOTIDE ALPHA HYDROLASES-LIKE SUPERFAMILY PROTEIN"/>
    <property type="match status" value="1"/>
</dbReference>
<evidence type="ECO:0000259" key="3">
    <source>
        <dbReference type="Pfam" id="PF00582"/>
    </source>
</evidence>
<name>A0A3M8ESX6_9ACTN</name>
<dbReference type="Proteomes" id="UP000028058">
    <property type="component" value="Unassembled WGS sequence"/>
</dbReference>
<dbReference type="RefSeq" id="WP_043471620.1">
    <property type="nucleotide sequence ID" value="NZ_CP134822.1"/>
</dbReference>
<dbReference type="InterPro" id="IPR006015">
    <property type="entry name" value="Universal_stress_UspA"/>
</dbReference>
<reference evidence="4 5" key="1">
    <citation type="journal article" date="2014" name="Genome Announc.">
        <title>Draft Genome Sequence of Streptomyces fradiae ATCC 19609, a Strain Highly Sensitive to Antibiotics.</title>
        <authorList>
            <person name="Bekker O.B."/>
            <person name="Klimina K.M."/>
            <person name="Vatlin A.A."/>
            <person name="Zakharevich N.V."/>
            <person name="Kasianov A.S."/>
            <person name="Danilenko V.N."/>
        </authorList>
    </citation>
    <scope>NUCLEOTIDE SEQUENCE [LARGE SCALE GENOMIC DNA]</scope>
    <source>
        <strain evidence="4 5">ATCC 19609</strain>
    </source>
</reference>
<feature type="domain" description="UspA" evidence="3">
    <location>
        <begin position="160"/>
        <end position="293"/>
    </location>
</feature>
<dbReference type="EMBL" id="JNAD02000023">
    <property type="protein sequence ID" value="RKM90701.1"/>
    <property type="molecule type" value="Genomic_DNA"/>
</dbReference>
<proteinExistence type="inferred from homology"/>
<feature type="domain" description="UspA" evidence="3">
    <location>
        <begin position="4"/>
        <end position="131"/>
    </location>
</feature>
<comment type="caution">
    <text evidence="4">The sequence shown here is derived from an EMBL/GenBank/DDBJ whole genome shotgun (WGS) entry which is preliminary data.</text>
</comment>
<evidence type="ECO:0000313" key="4">
    <source>
        <dbReference type="EMBL" id="RKM90701.1"/>
    </source>
</evidence>
<feature type="region of interest" description="Disordered" evidence="2">
    <location>
        <begin position="191"/>
        <end position="212"/>
    </location>
</feature>
<organism evidence="4 5">
    <name type="scientific">Streptomyces xinghaiensis</name>
    <dbReference type="NCBI Taxonomy" id="1038928"/>
    <lineage>
        <taxon>Bacteria</taxon>
        <taxon>Bacillati</taxon>
        <taxon>Actinomycetota</taxon>
        <taxon>Actinomycetes</taxon>
        <taxon>Kitasatosporales</taxon>
        <taxon>Streptomycetaceae</taxon>
        <taxon>Streptomyces</taxon>
    </lineage>
</organism>
<evidence type="ECO:0000313" key="5">
    <source>
        <dbReference type="Proteomes" id="UP000028058"/>
    </source>
</evidence>
<protein>
    <submittedName>
        <fullName evidence="4">Universal stress protein</fullName>
    </submittedName>
</protein>
<dbReference type="AlphaFoldDB" id="A0A3M8ESX6"/>
<keyword evidence="5" id="KW-1185">Reference proteome</keyword>
<evidence type="ECO:0000256" key="1">
    <source>
        <dbReference type="ARBA" id="ARBA00008791"/>
    </source>
</evidence>
<dbReference type="InterPro" id="IPR014729">
    <property type="entry name" value="Rossmann-like_a/b/a_fold"/>
</dbReference>
<dbReference type="OrthoDB" id="9816117at2"/>
<dbReference type="PRINTS" id="PR01438">
    <property type="entry name" value="UNVRSLSTRESS"/>
</dbReference>
<dbReference type="Gene3D" id="3.40.50.620">
    <property type="entry name" value="HUPs"/>
    <property type="match status" value="2"/>
</dbReference>
<dbReference type="InterPro" id="IPR006016">
    <property type="entry name" value="UspA"/>
</dbReference>
<sequence length="295" mass="30592">MVLPVVAGVDGSDASLRAVDWAADAAVRHEAPLRVLCATGPALGTPVPDLRENAERIRDLAVEHARKRVPSVEVTGEIVPEDAADALLSAGRNAFTLVVGSRGRGGVTGMLLGSVGLAVAGRADCPVVVVRGEPDSGTEPVVLGVQDEDAEEATGRAPGIEDTAEGRSAAEFAFREAQRRGCELIALHAWRTSGGGEPDSGGPEEGDAAEQGRARAEKVIDEAVGPARERYPDVVVRRRATAEPARQALLNAAREASLLVVGAHARHGHFGLQLGLVNHAVLHHSPCPVAVVPQA</sequence>
<dbReference type="PANTHER" id="PTHR46553">
    <property type="entry name" value="ADENINE NUCLEOTIDE ALPHA HYDROLASES-LIKE SUPERFAMILY PROTEIN"/>
    <property type="match status" value="1"/>
</dbReference>
<comment type="similarity">
    <text evidence="1">Belongs to the universal stress protein A family.</text>
</comment>
<evidence type="ECO:0000256" key="2">
    <source>
        <dbReference type="SAM" id="MobiDB-lite"/>
    </source>
</evidence>
<dbReference type="SUPFAM" id="SSF52402">
    <property type="entry name" value="Adenine nucleotide alpha hydrolases-like"/>
    <property type="match status" value="2"/>
</dbReference>
<gene>
    <name evidence="4" type="ORF">SFRA_031515</name>
</gene>
<dbReference type="Pfam" id="PF00582">
    <property type="entry name" value="Usp"/>
    <property type="match status" value="2"/>
</dbReference>